<dbReference type="AlphaFoldDB" id="A0A5D4RCJ2"/>
<dbReference type="InterPro" id="IPR003607">
    <property type="entry name" value="HD/PDEase_dom"/>
</dbReference>
<name>A0A5D4RCJ2_9BACI</name>
<evidence type="ECO:0000313" key="3">
    <source>
        <dbReference type="Proteomes" id="UP000322139"/>
    </source>
</evidence>
<dbReference type="InterPro" id="IPR006674">
    <property type="entry name" value="HD_domain"/>
</dbReference>
<evidence type="ECO:0000313" key="2">
    <source>
        <dbReference type="EMBL" id="TYS49213.1"/>
    </source>
</evidence>
<protein>
    <submittedName>
        <fullName evidence="2">HD domain-containing protein</fullName>
    </submittedName>
</protein>
<dbReference type="RefSeq" id="WP_148974360.1">
    <property type="nucleotide sequence ID" value="NZ_JBNIKU010000001.1"/>
</dbReference>
<dbReference type="Proteomes" id="UP000322139">
    <property type="component" value="Unassembled WGS sequence"/>
</dbReference>
<dbReference type="PANTHER" id="PTHR33594:SF1">
    <property type="entry name" value="HD_PDEASE DOMAIN-CONTAINING PROTEIN"/>
    <property type="match status" value="1"/>
</dbReference>
<comment type="caution">
    <text evidence="2">The sequence shown here is derived from an EMBL/GenBank/DDBJ whole genome shotgun (WGS) entry which is preliminary data.</text>
</comment>
<dbReference type="PANTHER" id="PTHR33594">
    <property type="entry name" value="SUPERFAMILY HYDROLASE, PUTATIVE (AFU_ORTHOLOGUE AFUA_1G03035)-RELATED"/>
    <property type="match status" value="1"/>
</dbReference>
<sequence length="214" mass="24452">MEKIILQAERYVRAELGRDASGHDWHHIDRVRKNALYIQRQEKRGDAFIIEMAALLHDIPDAKLNADEEKGWDRLRSFFREAGIETGLQKQLEAVISSVSFKGGSGIKAASPEAMIVQDADRLDAIGAIGIARAFAYGGMKGHALYDPALSAREEMTQEEYRNGQTSSIHHFYEKLLKLRDLLNTDTAKEMAKQRHEFIQLYLKEFYREWNGQA</sequence>
<organism evidence="2 3">
    <name type="scientific">Bacillus infantis</name>
    <dbReference type="NCBI Taxonomy" id="324767"/>
    <lineage>
        <taxon>Bacteria</taxon>
        <taxon>Bacillati</taxon>
        <taxon>Bacillota</taxon>
        <taxon>Bacilli</taxon>
        <taxon>Bacillales</taxon>
        <taxon>Bacillaceae</taxon>
        <taxon>Bacillus</taxon>
    </lineage>
</organism>
<dbReference type="PROSITE" id="PS51831">
    <property type="entry name" value="HD"/>
    <property type="match status" value="1"/>
</dbReference>
<feature type="domain" description="HD" evidence="1">
    <location>
        <begin position="24"/>
        <end position="126"/>
    </location>
</feature>
<dbReference type="CDD" id="cd00077">
    <property type="entry name" value="HDc"/>
    <property type="match status" value="1"/>
</dbReference>
<gene>
    <name evidence="2" type="ORF">FZD51_08295</name>
</gene>
<dbReference type="EMBL" id="VTER01000004">
    <property type="protein sequence ID" value="TYS49213.1"/>
    <property type="molecule type" value="Genomic_DNA"/>
</dbReference>
<dbReference type="SUPFAM" id="SSF109604">
    <property type="entry name" value="HD-domain/PDEase-like"/>
    <property type="match status" value="1"/>
</dbReference>
<reference evidence="2 3" key="1">
    <citation type="submission" date="2019-08" db="EMBL/GenBank/DDBJ databases">
        <title>Bacillus genomes from the desert of Cuatro Cienegas, Coahuila.</title>
        <authorList>
            <person name="Olmedo-Alvarez G."/>
        </authorList>
    </citation>
    <scope>NUCLEOTIDE SEQUENCE [LARGE SCALE GENOMIC DNA]</scope>
    <source>
        <strain evidence="2 3">CH446_14T</strain>
    </source>
</reference>
<dbReference type="Gene3D" id="1.10.472.50">
    <property type="entry name" value="HD-domain/PDEase-like"/>
    <property type="match status" value="1"/>
</dbReference>
<dbReference type="Gene3D" id="1.20.58.1910">
    <property type="match status" value="1"/>
</dbReference>
<proteinExistence type="predicted"/>
<evidence type="ECO:0000259" key="1">
    <source>
        <dbReference type="PROSITE" id="PS51831"/>
    </source>
</evidence>
<dbReference type="SMART" id="SM00471">
    <property type="entry name" value="HDc"/>
    <property type="match status" value="1"/>
</dbReference>
<accession>A0A5D4RCJ2</accession>
<dbReference type="Pfam" id="PF01966">
    <property type="entry name" value="HD"/>
    <property type="match status" value="1"/>
</dbReference>